<sequence length="263" mass="30011">MLYREDKGGLIAIGQPAHAWLAGQIARAWGNEQFGYFSPYEEVCLAAAQHDIAHAVWETAPALNPHTGRPYSFLDTPQPMRLSIISSASSLEIPQSRYAALLVSMHFTSLYEDFDKPRLAQEPNQDWQAFSDHEYALQQELLNGLRQDPYYSTYAKPEIIARNQKLIRAWDALSLLLCFGRSQPRTIAQVPASTAFTTLTLTPQSEDTTRMTLNPWPFEKKSVTFICEGRRLEQTFTDQDKMRQALTQAPWITLRFQLRPEDA</sequence>
<organism evidence="1 2">
    <name type="scientific">Ktedonosporobacter rubrisoli</name>
    <dbReference type="NCBI Taxonomy" id="2509675"/>
    <lineage>
        <taxon>Bacteria</taxon>
        <taxon>Bacillati</taxon>
        <taxon>Chloroflexota</taxon>
        <taxon>Ktedonobacteria</taxon>
        <taxon>Ktedonobacterales</taxon>
        <taxon>Ktedonosporobacteraceae</taxon>
        <taxon>Ktedonosporobacter</taxon>
    </lineage>
</organism>
<evidence type="ECO:0000313" key="2">
    <source>
        <dbReference type="Proteomes" id="UP000290365"/>
    </source>
</evidence>
<dbReference type="OrthoDB" id="190426at2"/>
<dbReference type="KEGG" id="kbs:EPA93_41115"/>
<dbReference type="Pfam" id="PF13030">
    <property type="entry name" value="DUF3891"/>
    <property type="match status" value="1"/>
</dbReference>
<evidence type="ECO:0000313" key="1">
    <source>
        <dbReference type="EMBL" id="QBD82042.1"/>
    </source>
</evidence>
<accession>A0A4P6K2C0</accession>
<keyword evidence="2" id="KW-1185">Reference proteome</keyword>
<reference evidence="1 2" key="1">
    <citation type="submission" date="2019-01" db="EMBL/GenBank/DDBJ databases">
        <title>Ktedonosporobacter rubrisoli SCAWS-G2.</title>
        <authorList>
            <person name="Huang Y."/>
            <person name="Yan B."/>
        </authorList>
    </citation>
    <scope>NUCLEOTIDE SEQUENCE [LARGE SCALE GENOMIC DNA]</scope>
    <source>
        <strain evidence="1 2">SCAWS-G2</strain>
    </source>
</reference>
<dbReference type="AlphaFoldDB" id="A0A4P6K2C0"/>
<protein>
    <submittedName>
        <fullName evidence="1">DUF3891 family protein</fullName>
    </submittedName>
</protein>
<name>A0A4P6K2C0_KTERU</name>
<dbReference type="RefSeq" id="WP_129893102.1">
    <property type="nucleotide sequence ID" value="NZ_CP035758.1"/>
</dbReference>
<dbReference type="EMBL" id="CP035758">
    <property type="protein sequence ID" value="QBD82042.1"/>
    <property type="molecule type" value="Genomic_DNA"/>
</dbReference>
<dbReference type="InterPro" id="IPR024992">
    <property type="entry name" value="DUF3891"/>
</dbReference>
<proteinExistence type="predicted"/>
<gene>
    <name evidence="1" type="ORF">EPA93_41115</name>
</gene>
<dbReference type="Proteomes" id="UP000290365">
    <property type="component" value="Chromosome"/>
</dbReference>